<gene>
    <name evidence="9" type="ORF">CI238_10792</name>
</gene>
<feature type="transmembrane region" description="Helical" evidence="7">
    <location>
        <begin position="12"/>
        <end position="35"/>
    </location>
</feature>
<comment type="subcellular location">
    <subcellularLocation>
        <location evidence="1">Membrane</location>
        <topology evidence="1">Multi-pass membrane protein</topology>
    </subcellularLocation>
</comment>
<dbReference type="PANTHER" id="PTHR33048:SF96">
    <property type="entry name" value="INTEGRAL MEMBRANE PROTEIN"/>
    <property type="match status" value="1"/>
</dbReference>
<protein>
    <submittedName>
        <fullName evidence="9">Integral membrane family protein</fullName>
    </submittedName>
</protein>
<evidence type="ECO:0000256" key="3">
    <source>
        <dbReference type="ARBA" id="ARBA00022989"/>
    </source>
</evidence>
<dbReference type="AlphaFoldDB" id="A0A161WIA8"/>
<keyword evidence="3 7" id="KW-1133">Transmembrane helix</keyword>
<evidence type="ECO:0000256" key="6">
    <source>
        <dbReference type="SAM" id="MobiDB-lite"/>
    </source>
</evidence>
<accession>A0A161WIA8</accession>
<keyword evidence="4 7" id="KW-0472">Membrane</keyword>
<evidence type="ECO:0000256" key="4">
    <source>
        <dbReference type="ARBA" id="ARBA00023136"/>
    </source>
</evidence>
<feature type="domain" description="Rhodopsin" evidence="8">
    <location>
        <begin position="31"/>
        <end position="273"/>
    </location>
</feature>
<dbReference type="EMBL" id="LFIW01000876">
    <property type="protein sequence ID" value="KZL84368.1"/>
    <property type="molecule type" value="Genomic_DNA"/>
</dbReference>
<evidence type="ECO:0000313" key="10">
    <source>
        <dbReference type="Proteomes" id="UP000076584"/>
    </source>
</evidence>
<dbReference type="PANTHER" id="PTHR33048">
    <property type="entry name" value="PTH11-LIKE INTEGRAL MEMBRANE PROTEIN (AFU_ORTHOLOGUE AFUA_5G11245)"/>
    <property type="match status" value="1"/>
</dbReference>
<comment type="similarity">
    <text evidence="5">Belongs to the SAT4 family.</text>
</comment>
<evidence type="ECO:0000313" key="9">
    <source>
        <dbReference type="EMBL" id="KZL84368.1"/>
    </source>
</evidence>
<feature type="transmembrane region" description="Helical" evidence="7">
    <location>
        <begin position="47"/>
        <end position="68"/>
    </location>
</feature>
<feature type="region of interest" description="Disordered" evidence="6">
    <location>
        <begin position="387"/>
        <end position="428"/>
    </location>
</feature>
<dbReference type="InterPro" id="IPR052337">
    <property type="entry name" value="SAT4-like"/>
</dbReference>
<proteinExistence type="inferred from homology"/>
<keyword evidence="10" id="KW-1185">Reference proteome</keyword>
<comment type="caution">
    <text evidence="9">The sequence shown here is derived from an EMBL/GenBank/DDBJ whole genome shotgun (WGS) entry which is preliminary data.</text>
</comment>
<dbReference type="STRING" id="1573173.A0A161WIA8"/>
<feature type="region of interest" description="Disordered" evidence="6">
    <location>
        <begin position="288"/>
        <end position="318"/>
    </location>
</feature>
<name>A0A161WIA8_COLIC</name>
<evidence type="ECO:0000256" key="1">
    <source>
        <dbReference type="ARBA" id="ARBA00004141"/>
    </source>
</evidence>
<dbReference type="InterPro" id="IPR049326">
    <property type="entry name" value="Rhodopsin_dom_fungi"/>
</dbReference>
<dbReference type="Proteomes" id="UP000076584">
    <property type="component" value="Unassembled WGS sequence"/>
</dbReference>
<evidence type="ECO:0000256" key="5">
    <source>
        <dbReference type="ARBA" id="ARBA00038359"/>
    </source>
</evidence>
<organism evidence="9 10">
    <name type="scientific">Colletotrichum incanum</name>
    <name type="common">Soybean anthracnose fungus</name>
    <dbReference type="NCBI Taxonomy" id="1573173"/>
    <lineage>
        <taxon>Eukaryota</taxon>
        <taxon>Fungi</taxon>
        <taxon>Dikarya</taxon>
        <taxon>Ascomycota</taxon>
        <taxon>Pezizomycotina</taxon>
        <taxon>Sordariomycetes</taxon>
        <taxon>Hypocreomycetidae</taxon>
        <taxon>Glomerellales</taxon>
        <taxon>Glomerellaceae</taxon>
        <taxon>Colletotrichum</taxon>
        <taxon>Colletotrichum spaethianum species complex</taxon>
    </lineage>
</organism>
<feature type="transmembrane region" description="Helical" evidence="7">
    <location>
        <begin position="249"/>
        <end position="268"/>
    </location>
</feature>
<reference evidence="9 10" key="1">
    <citation type="submission" date="2015-06" db="EMBL/GenBank/DDBJ databases">
        <title>Survival trade-offs in plant roots during colonization by closely related pathogenic and mutualistic fungi.</title>
        <authorList>
            <person name="Hacquard S."/>
            <person name="Kracher B."/>
            <person name="Hiruma K."/>
            <person name="Weinman A."/>
            <person name="Muench P."/>
            <person name="Garrido Oter R."/>
            <person name="Ver Loren van Themaat E."/>
            <person name="Dallerey J.-F."/>
            <person name="Damm U."/>
            <person name="Henrissat B."/>
            <person name="Lespinet O."/>
            <person name="Thon M."/>
            <person name="Kemen E."/>
            <person name="McHardy A.C."/>
            <person name="Schulze-Lefert P."/>
            <person name="O'Connell R.J."/>
        </authorList>
    </citation>
    <scope>NUCLEOTIDE SEQUENCE [LARGE SCALE GENOMIC DNA]</scope>
    <source>
        <strain evidence="9 10">MAFF 238704</strain>
    </source>
</reference>
<sequence>MAEVDLSESNGGALATTAIAFLVLSWFSVVLRCYVRAFMTKGFQIDDWFMVAAQIVFTLSCSFILLGVKDGLGHHNKALDERKEYQALATATYVLDMLFIKLSIGFFLLRLSNSKFYNWIIYVSLAIVTVWSVVIFFWNVFQCSPVEAQWDYAILNSKCVSPDAVVAAAYSISVMTILSDWLYTVLTDFEALLPIPMIWSVKMTKQAKATVIVILGLGIFASIATLIRLKFLADLSDLTDILFTGTDAMVWTLVEPGVAIVASSLVTIRPLLRAWRLSGFTSTDRTPGMSGAISGGVRSGTTRTAPRPVPRNDPYGVDDVDTDLELGGMGKHEPIPQPNSRIGYSSPFAQAGSEETRGQLNANFMAPPNRRRGSISKSEMYVIEGDKASNIWRGDRIGSPSASSVDLDGLDAQSQHSGRVGLGGRRDR</sequence>
<evidence type="ECO:0000259" key="8">
    <source>
        <dbReference type="Pfam" id="PF20684"/>
    </source>
</evidence>
<keyword evidence="2 7" id="KW-0812">Transmembrane</keyword>
<dbReference type="Pfam" id="PF20684">
    <property type="entry name" value="Fung_rhodopsin"/>
    <property type="match status" value="1"/>
</dbReference>
<feature type="transmembrane region" description="Helical" evidence="7">
    <location>
        <begin position="116"/>
        <end position="141"/>
    </location>
</feature>
<evidence type="ECO:0000256" key="7">
    <source>
        <dbReference type="SAM" id="Phobius"/>
    </source>
</evidence>
<dbReference type="GO" id="GO:0016020">
    <property type="term" value="C:membrane"/>
    <property type="evidence" value="ECO:0007669"/>
    <property type="project" value="UniProtKB-SubCell"/>
</dbReference>
<evidence type="ECO:0000256" key="2">
    <source>
        <dbReference type="ARBA" id="ARBA00022692"/>
    </source>
</evidence>
<feature type="transmembrane region" description="Helical" evidence="7">
    <location>
        <begin position="211"/>
        <end position="229"/>
    </location>
</feature>
<feature type="transmembrane region" description="Helical" evidence="7">
    <location>
        <begin position="88"/>
        <end position="109"/>
    </location>
</feature>